<sequence>MAGSGSGGRMLTVASAALLVATEAVATAVAAGWAVAGLFRLGDIGLYVLVALFGAAALYVSWIYLKKARVAEASLAE</sequence>
<evidence type="ECO:0000256" key="1">
    <source>
        <dbReference type="SAM" id="Phobius"/>
    </source>
</evidence>
<gene>
    <name evidence="2" type="ORF">D9R14_01825</name>
</gene>
<protein>
    <submittedName>
        <fullName evidence="2">Uncharacterized protein</fullName>
    </submittedName>
</protein>
<keyword evidence="1" id="KW-0472">Membrane</keyword>
<dbReference type="RefSeq" id="WP_121621574.1">
    <property type="nucleotide sequence ID" value="NZ_JACIIW010000004.1"/>
</dbReference>
<keyword evidence="1" id="KW-0812">Transmembrane</keyword>
<organism evidence="2 3">
    <name type="scientific">Xanthobacter tagetidis</name>
    <dbReference type="NCBI Taxonomy" id="60216"/>
    <lineage>
        <taxon>Bacteria</taxon>
        <taxon>Pseudomonadati</taxon>
        <taxon>Pseudomonadota</taxon>
        <taxon>Alphaproteobacteria</taxon>
        <taxon>Hyphomicrobiales</taxon>
        <taxon>Xanthobacteraceae</taxon>
        <taxon>Xanthobacter</taxon>
    </lineage>
</organism>
<dbReference type="AlphaFoldDB" id="A0A3L7AMT2"/>
<feature type="transmembrane region" description="Helical" evidence="1">
    <location>
        <begin position="46"/>
        <end position="65"/>
    </location>
</feature>
<proteinExistence type="predicted"/>
<reference evidence="2 3" key="1">
    <citation type="submission" date="2018-10" db="EMBL/GenBank/DDBJ databases">
        <title>Xanthobacter tagetidis genome sequencing and assembly.</title>
        <authorList>
            <person name="Maclea K.S."/>
            <person name="Goen A.E."/>
            <person name="Fatima S.A."/>
        </authorList>
    </citation>
    <scope>NUCLEOTIDE SEQUENCE [LARGE SCALE GENOMIC DNA]</scope>
    <source>
        <strain evidence="2 3">ATCC 700314</strain>
    </source>
</reference>
<dbReference type="EMBL" id="RCTF01000001">
    <property type="protein sequence ID" value="RLP81759.1"/>
    <property type="molecule type" value="Genomic_DNA"/>
</dbReference>
<keyword evidence="1" id="KW-1133">Transmembrane helix</keyword>
<comment type="caution">
    <text evidence="2">The sequence shown here is derived from an EMBL/GenBank/DDBJ whole genome shotgun (WGS) entry which is preliminary data.</text>
</comment>
<name>A0A3L7AMT2_9HYPH</name>
<accession>A0A3L7AMT2</accession>
<evidence type="ECO:0000313" key="2">
    <source>
        <dbReference type="EMBL" id="RLP81759.1"/>
    </source>
</evidence>
<evidence type="ECO:0000313" key="3">
    <source>
        <dbReference type="Proteomes" id="UP000269692"/>
    </source>
</evidence>
<dbReference type="Proteomes" id="UP000269692">
    <property type="component" value="Unassembled WGS sequence"/>
</dbReference>
<keyword evidence="3" id="KW-1185">Reference proteome</keyword>